<reference evidence="2 3" key="1">
    <citation type="journal article" date="2016" name="Biochim. Biophys. Acta">
        <title>Characterization of red-shifted phycobilisomes isolated from the chlorophyll f-containing cyanobacterium Halomicronema hongdechloris.</title>
        <authorList>
            <person name="Li Y."/>
            <person name="Lin Y."/>
            <person name="Garvey C.J."/>
            <person name="Birch D."/>
            <person name="Corkery R.W."/>
            <person name="Loughlin P.C."/>
            <person name="Scheer H."/>
            <person name="Willows R.D."/>
            <person name="Chen M."/>
        </authorList>
    </citation>
    <scope>NUCLEOTIDE SEQUENCE [LARGE SCALE GENOMIC DNA]</scope>
    <source>
        <strain evidence="2 3">C2206</strain>
    </source>
</reference>
<protein>
    <recommendedName>
        <fullName evidence="1">Nif11 domain-containing protein</fullName>
    </recommendedName>
</protein>
<dbReference type="STRING" id="1641165.XM38_17140"/>
<dbReference type="OrthoDB" id="516068at2"/>
<dbReference type="Proteomes" id="UP000191901">
    <property type="component" value="Chromosome"/>
</dbReference>
<evidence type="ECO:0000313" key="2">
    <source>
        <dbReference type="EMBL" id="ASC74281.1"/>
    </source>
</evidence>
<sequence length="94" mass="10534">MSKEKALDFLSKAAEDQQLKQRLQDADHPNELVNLAQQHGYEFSSDHLKQAIPAIQEKRGFFGDLVDAVLELFGPNHDDYPPTGVQPFSGDPNK</sequence>
<accession>A0A1V8NIB7</accession>
<dbReference type="AlphaFoldDB" id="A0A1V8NIB7"/>
<evidence type="ECO:0000259" key="1">
    <source>
        <dbReference type="Pfam" id="PF07862"/>
    </source>
</evidence>
<dbReference type="InterPro" id="IPR022516">
    <property type="entry name" value="CHP03798_Ocin"/>
</dbReference>
<dbReference type="RefSeq" id="WP_080811212.1">
    <property type="nucleotide sequence ID" value="NZ_CP021983.2"/>
</dbReference>
<organism evidence="2 3">
    <name type="scientific">Halomicronema hongdechloris C2206</name>
    <dbReference type="NCBI Taxonomy" id="1641165"/>
    <lineage>
        <taxon>Bacteria</taxon>
        <taxon>Bacillati</taxon>
        <taxon>Cyanobacteriota</taxon>
        <taxon>Cyanophyceae</taxon>
        <taxon>Nodosilineales</taxon>
        <taxon>Nodosilineaceae</taxon>
        <taxon>Halomicronema</taxon>
    </lineage>
</organism>
<dbReference type="EMBL" id="CP021983">
    <property type="protein sequence ID" value="ASC74281.1"/>
    <property type="molecule type" value="Genomic_DNA"/>
</dbReference>
<dbReference type="Pfam" id="PF07862">
    <property type="entry name" value="Nif11"/>
    <property type="match status" value="1"/>
</dbReference>
<feature type="domain" description="Nif11" evidence="1">
    <location>
        <begin position="1"/>
        <end position="46"/>
    </location>
</feature>
<keyword evidence="3" id="KW-1185">Reference proteome</keyword>
<dbReference type="InterPro" id="IPR012903">
    <property type="entry name" value="Nif11"/>
</dbReference>
<dbReference type="NCBIfam" id="TIGR03798">
    <property type="entry name" value="leader_Nif11"/>
    <property type="match status" value="1"/>
</dbReference>
<evidence type="ECO:0000313" key="3">
    <source>
        <dbReference type="Proteomes" id="UP000191901"/>
    </source>
</evidence>
<dbReference type="KEGG" id="hhg:XM38_052560"/>
<proteinExistence type="predicted"/>
<gene>
    <name evidence="2" type="ORF">XM38_052560</name>
</gene>
<name>A0A1V8NIB7_9CYAN</name>